<protein>
    <submittedName>
        <fullName evidence="2">Unnamed protein product</fullName>
    </submittedName>
</protein>
<comment type="caution">
    <text evidence="2">The sequence shown here is derived from an EMBL/GenBank/DDBJ whole genome shotgun (WGS) entry which is preliminary data.</text>
</comment>
<keyword evidence="3" id="KW-1185">Reference proteome</keyword>
<reference evidence="2" key="1">
    <citation type="submission" date="2023-04" db="EMBL/GenBank/DDBJ databases">
        <title>Phytophthora fragariaefolia NBRC 109709.</title>
        <authorList>
            <person name="Ichikawa N."/>
            <person name="Sato H."/>
            <person name="Tonouchi N."/>
        </authorList>
    </citation>
    <scope>NUCLEOTIDE SEQUENCE</scope>
    <source>
        <strain evidence="2">NBRC 109709</strain>
    </source>
</reference>
<evidence type="ECO:0000256" key="1">
    <source>
        <dbReference type="SAM" id="MobiDB-lite"/>
    </source>
</evidence>
<feature type="region of interest" description="Disordered" evidence="1">
    <location>
        <begin position="140"/>
        <end position="159"/>
    </location>
</feature>
<sequence>MSQNCAHAAVLNGLPENSVERRRYMFDQAMVALQRITADTVRNAFEKAGPYFGRTTSTDVQGMLDEFNMLNEVDVQDNDSATVRGVLGGELEQLSMQVSLLWSHLSAGFIFPPMSVVMVCVGAIALPSLISSHAVATQAHEPATREAPEAYSRPKGANMQDGGCEVYEFDCSIVMDDEGI</sequence>
<evidence type="ECO:0000313" key="3">
    <source>
        <dbReference type="Proteomes" id="UP001165121"/>
    </source>
</evidence>
<dbReference type="EMBL" id="BSXT01002579">
    <property type="protein sequence ID" value="GMF49738.1"/>
    <property type="molecule type" value="Genomic_DNA"/>
</dbReference>
<dbReference type="Proteomes" id="UP001165121">
    <property type="component" value="Unassembled WGS sequence"/>
</dbReference>
<proteinExistence type="predicted"/>
<gene>
    <name evidence="2" type="ORF">Pfra01_001970300</name>
</gene>
<evidence type="ECO:0000313" key="2">
    <source>
        <dbReference type="EMBL" id="GMF49738.1"/>
    </source>
</evidence>
<accession>A0A9W6XXZ9</accession>
<dbReference type="AlphaFoldDB" id="A0A9W6XXZ9"/>
<organism evidence="2 3">
    <name type="scientific">Phytophthora fragariaefolia</name>
    <dbReference type="NCBI Taxonomy" id="1490495"/>
    <lineage>
        <taxon>Eukaryota</taxon>
        <taxon>Sar</taxon>
        <taxon>Stramenopiles</taxon>
        <taxon>Oomycota</taxon>
        <taxon>Peronosporomycetes</taxon>
        <taxon>Peronosporales</taxon>
        <taxon>Peronosporaceae</taxon>
        <taxon>Phytophthora</taxon>
    </lineage>
</organism>
<name>A0A9W6XXZ9_9STRA</name>